<protein>
    <submittedName>
        <fullName evidence="1">Uncharacterized protein</fullName>
    </submittedName>
</protein>
<keyword evidence="2" id="KW-1185">Reference proteome</keyword>
<dbReference type="EMBL" id="CM039178">
    <property type="protein sequence ID" value="KAH9677510.1"/>
    <property type="molecule type" value="Genomic_DNA"/>
</dbReference>
<sequence>MFIGSLSKLEYLDLFAASFSGPIPPLLGNLSRLQYLSLGYNKLLRAGNLDWISQLFSLRYLDLSSCNLSKSTDWLQEVDKIPSLKTLYLEQCDLQLQPTIHRSFSHLNSSPSLETLGLSYNNLTASIYPWLFNIFASTVEIYLDSNHLKGSIPDAPGPMISLRTLTLSDNELDGEIPKFFQNMFKLEGLSLRGNSLEGVISEHFFSNFSYLKMGPHFPKWLQTQKHFSVLDISSAGISDSIPDWFSDTSHKLADLNFSHNQMTGRFPNYISSMFILESPGIDISSNHLEGPSPSLPSNAFYIDLSKNKFSGPISFLCSFSGQNLVYLDLSSNLLSGKLPDCWLQFNMLRILNLANNNFSGKIPNSCGYLQKMLTLSLHHNNFSGELPSLLKNFTHLRVVALEENSISGNIPAWIGESLLNLVVLDLRSNRFYGKIPFQLCHLADIQILDLSLNNISGNIPKCFNNFTAMTQERSYNSSAITFSYAVPSRTTMLPVHIFFDIVLLTWKGSEYEYKNTLGLVKSVDLSSNKLGGEVPEEIMDLVGLIGLNLSRNNLTGYITPKIGQLQSLDFLDLSRNQFSGGIPSSLSQVNRLSVMDLSHNNLSGKIPTGTQLQSFNASVYDGNPELCGLPLPSKCWDEESAPGPAITKGRDDADTSEDEDQFITLGFFVTLILGFIVGFWGVCGTQLLNNSWKHCFYNFLTVTKDWLYVTAVVNIGKIQQKMRS</sequence>
<accession>A0ACB8HRR4</accession>
<reference evidence="2" key="1">
    <citation type="journal article" date="2023" name="Hortic. Res.">
        <title>A chromosome-level phased genome enabling allele-level studies in sweet orange: a case study on citrus Huanglongbing tolerance.</title>
        <authorList>
            <person name="Wu B."/>
            <person name="Yu Q."/>
            <person name="Deng Z."/>
            <person name="Duan Y."/>
            <person name="Luo F."/>
            <person name="Gmitter F. Jr."/>
        </authorList>
    </citation>
    <scope>NUCLEOTIDE SEQUENCE [LARGE SCALE GENOMIC DNA]</scope>
    <source>
        <strain evidence="2">cv. Valencia</strain>
    </source>
</reference>
<dbReference type="Proteomes" id="UP000829398">
    <property type="component" value="Chromosome 9"/>
</dbReference>
<organism evidence="1 2">
    <name type="scientific">Citrus sinensis</name>
    <name type="common">Sweet orange</name>
    <name type="synonym">Citrus aurantium var. sinensis</name>
    <dbReference type="NCBI Taxonomy" id="2711"/>
    <lineage>
        <taxon>Eukaryota</taxon>
        <taxon>Viridiplantae</taxon>
        <taxon>Streptophyta</taxon>
        <taxon>Embryophyta</taxon>
        <taxon>Tracheophyta</taxon>
        <taxon>Spermatophyta</taxon>
        <taxon>Magnoliopsida</taxon>
        <taxon>eudicotyledons</taxon>
        <taxon>Gunneridae</taxon>
        <taxon>Pentapetalae</taxon>
        <taxon>rosids</taxon>
        <taxon>malvids</taxon>
        <taxon>Sapindales</taxon>
        <taxon>Rutaceae</taxon>
        <taxon>Aurantioideae</taxon>
        <taxon>Citrus</taxon>
    </lineage>
</organism>
<evidence type="ECO:0000313" key="1">
    <source>
        <dbReference type="EMBL" id="KAH9677510.1"/>
    </source>
</evidence>
<comment type="caution">
    <text evidence="1">The sequence shown here is derived from an EMBL/GenBank/DDBJ whole genome shotgun (WGS) entry which is preliminary data.</text>
</comment>
<name>A0ACB8HRR4_CITSI</name>
<proteinExistence type="predicted"/>
<gene>
    <name evidence="1" type="ORF">KPL71_025397</name>
</gene>
<evidence type="ECO:0000313" key="2">
    <source>
        <dbReference type="Proteomes" id="UP000829398"/>
    </source>
</evidence>